<evidence type="ECO:0000256" key="1">
    <source>
        <dbReference type="ARBA" id="ARBA00004021"/>
    </source>
</evidence>
<evidence type="ECO:0000256" key="5">
    <source>
        <dbReference type="ARBA" id="ARBA00022980"/>
    </source>
</evidence>
<dbReference type="GO" id="GO:0003723">
    <property type="term" value="F:RNA binding"/>
    <property type="evidence" value="ECO:0007669"/>
    <property type="project" value="InterPro"/>
</dbReference>
<dbReference type="GO" id="GO:0003735">
    <property type="term" value="F:structural constituent of ribosome"/>
    <property type="evidence" value="ECO:0007669"/>
    <property type="project" value="InterPro"/>
</dbReference>
<feature type="domain" description="Large ribosomal subunit protein eL14" evidence="7">
    <location>
        <begin position="58"/>
        <end position="133"/>
    </location>
</feature>
<dbReference type="Proteomes" id="UP000319257">
    <property type="component" value="Unassembled WGS sequence"/>
</dbReference>
<dbReference type="GeneID" id="41973074"/>
<evidence type="ECO:0000313" key="9">
    <source>
        <dbReference type="Proteomes" id="UP000319257"/>
    </source>
</evidence>
<keyword evidence="9" id="KW-1185">Reference proteome</keyword>
<dbReference type="GO" id="GO:0022625">
    <property type="term" value="C:cytosolic large ribosomal subunit"/>
    <property type="evidence" value="ECO:0007669"/>
    <property type="project" value="TreeGrafter"/>
</dbReference>
<dbReference type="Pfam" id="PF01929">
    <property type="entry name" value="Ribosomal_L14e"/>
    <property type="match status" value="1"/>
</dbReference>
<evidence type="ECO:0000259" key="7">
    <source>
        <dbReference type="Pfam" id="PF01929"/>
    </source>
</evidence>
<dbReference type="GO" id="GO:0006412">
    <property type="term" value="P:translation"/>
    <property type="evidence" value="ECO:0007669"/>
    <property type="project" value="InterPro"/>
</dbReference>
<comment type="function">
    <text evidence="1">Component of the ribosome, a large ribonucleoprotein complex responsible for the synthesis of proteins in the cell. The small ribosomal subunit (SSU) binds messenger RNAs (mRNAs) and translates the encoded message by selecting cognate aminoacyl-transfer RNA (tRNA) molecules. The large subunit (LSU) contains the ribosomal catalytic site termed the peptidyl transferase center (PTC), which catalyzes the formation of peptide bonds, thereby polymerizing the amino acids delivered by tRNAs into a polypeptide chain. The nascent polypeptides leave the ribosome through a tunnel in the LSU and interact with protein factors that function in enzymatic processing, targeting, and the membrane insertion of nascent chains at the exit of the ribosomal tunnel.</text>
</comment>
<comment type="similarity">
    <text evidence="3">Belongs to the eukaryotic ribosomal protein eL14 family.</text>
</comment>
<dbReference type="STRING" id="1093900.A0A507B2G7"/>
<dbReference type="AlphaFoldDB" id="A0A507B2G7"/>
<evidence type="ECO:0000256" key="2">
    <source>
        <dbReference type="ARBA" id="ARBA00004496"/>
    </source>
</evidence>
<dbReference type="FunCoup" id="A0A507B2G7">
    <property type="interactions" value="1032"/>
</dbReference>
<dbReference type="InParanoid" id="A0A507B2G7"/>
<dbReference type="RefSeq" id="XP_030995638.1">
    <property type="nucleotide sequence ID" value="XM_031140170.1"/>
</dbReference>
<evidence type="ECO:0000256" key="6">
    <source>
        <dbReference type="ARBA" id="ARBA00023274"/>
    </source>
</evidence>
<reference evidence="8 9" key="1">
    <citation type="submission" date="2019-06" db="EMBL/GenBank/DDBJ databases">
        <title>Draft genome sequence of the filamentous fungus Phialemoniopsis curvata isolated from diesel fuel.</title>
        <authorList>
            <person name="Varaljay V.A."/>
            <person name="Lyon W.J."/>
            <person name="Crouch A.L."/>
            <person name="Drake C.E."/>
            <person name="Hollomon J.M."/>
            <person name="Nadeau L.J."/>
            <person name="Nunn H.S."/>
            <person name="Stevenson B.S."/>
            <person name="Bojanowski C.L."/>
            <person name="Crookes-Goodson W.J."/>
        </authorList>
    </citation>
    <scope>NUCLEOTIDE SEQUENCE [LARGE SCALE GENOMIC DNA]</scope>
    <source>
        <strain evidence="8 9">D216</strain>
    </source>
</reference>
<dbReference type="Gene3D" id="2.30.30.30">
    <property type="match status" value="1"/>
</dbReference>
<dbReference type="InterPro" id="IPR039660">
    <property type="entry name" value="Ribosomal_eL14"/>
</dbReference>
<dbReference type="InterPro" id="IPR014722">
    <property type="entry name" value="Rib_uL2_dom2"/>
</dbReference>
<dbReference type="InterPro" id="IPR008991">
    <property type="entry name" value="Translation_prot_SH3-like_sf"/>
</dbReference>
<protein>
    <recommendedName>
        <fullName evidence="7">Large ribosomal subunit protein eL14 domain-containing protein</fullName>
    </recommendedName>
</protein>
<organism evidence="8 9">
    <name type="scientific">Thyridium curvatum</name>
    <dbReference type="NCBI Taxonomy" id="1093900"/>
    <lineage>
        <taxon>Eukaryota</taxon>
        <taxon>Fungi</taxon>
        <taxon>Dikarya</taxon>
        <taxon>Ascomycota</taxon>
        <taxon>Pezizomycotina</taxon>
        <taxon>Sordariomycetes</taxon>
        <taxon>Sordariomycetidae</taxon>
        <taxon>Thyridiales</taxon>
        <taxon>Thyridiaceae</taxon>
        <taxon>Thyridium</taxon>
    </lineage>
</organism>
<proteinExistence type="inferred from homology"/>
<dbReference type="PANTHER" id="PTHR11127">
    <property type="entry name" value="60S RIBOSOMAL PROTEIN L14"/>
    <property type="match status" value="1"/>
</dbReference>
<dbReference type="InterPro" id="IPR002784">
    <property type="entry name" value="Ribosomal_eL14_dom"/>
</dbReference>
<keyword evidence="5" id="KW-0689">Ribosomal protein</keyword>
<keyword evidence="6" id="KW-0687">Ribonucleoprotein</keyword>
<dbReference type="Gene3D" id="6.10.250.2270">
    <property type="match status" value="1"/>
</dbReference>
<dbReference type="SUPFAM" id="SSF50104">
    <property type="entry name" value="Translation proteins SH3-like domain"/>
    <property type="match status" value="1"/>
</dbReference>
<evidence type="ECO:0000256" key="3">
    <source>
        <dbReference type="ARBA" id="ARBA00006592"/>
    </source>
</evidence>
<accession>A0A507B2G7</accession>
<dbReference type="CDD" id="cd23702">
    <property type="entry name" value="eL14"/>
    <property type="match status" value="1"/>
</dbReference>
<dbReference type="EMBL" id="SKBQ01000030">
    <property type="protein sequence ID" value="TPX13927.1"/>
    <property type="molecule type" value="Genomic_DNA"/>
</dbReference>
<dbReference type="FunFam" id="2.30.30.30:FF:000030">
    <property type="entry name" value="60S ribosomal protein L14"/>
    <property type="match status" value="1"/>
</dbReference>
<comment type="subcellular location">
    <subcellularLocation>
        <location evidence="2">Cytoplasm</location>
    </subcellularLocation>
</comment>
<dbReference type="GO" id="GO:0042273">
    <property type="term" value="P:ribosomal large subunit biogenesis"/>
    <property type="evidence" value="ECO:0007669"/>
    <property type="project" value="TreeGrafter"/>
</dbReference>
<dbReference type="OrthoDB" id="1875589at2759"/>
<comment type="caution">
    <text evidence="8">The sequence shown here is derived from an EMBL/GenBank/DDBJ whole genome shotgun (WGS) entry which is preliminary data.</text>
</comment>
<keyword evidence="4" id="KW-0963">Cytoplasm</keyword>
<evidence type="ECO:0000313" key="8">
    <source>
        <dbReference type="EMBL" id="TPX13927.1"/>
    </source>
</evidence>
<gene>
    <name evidence="8" type="ORF">E0L32_005627</name>
</gene>
<sequence>MGEANIVGSKWRQVEVGRVVLIQGDSPYAGHLAAIVEIIDHKRALVDGPSSDAKLAVPRQAISFTNCLLSSIVIPNLPRGARTGAVQKAWAKAEVDSKWAETNWAKKRLQASRRSALTDFDRFKVMRLKKQRRFEERKALAKVKASA</sequence>
<name>A0A507B2G7_9PEZI</name>
<evidence type="ECO:0000256" key="4">
    <source>
        <dbReference type="ARBA" id="ARBA00022490"/>
    </source>
</evidence>
<dbReference type="PANTHER" id="PTHR11127:SF2">
    <property type="entry name" value="LARGE RIBOSOMAL SUBUNIT PROTEIN EL14"/>
    <property type="match status" value="1"/>
</dbReference>